<evidence type="ECO:0000313" key="3">
    <source>
        <dbReference type="Proteomes" id="UP000013237"/>
    </source>
</evidence>
<dbReference type="EMBL" id="APBQ01000206">
    <property type="protein sequence ID" value="ENY74169.1"/>
    <property type="molecule type" value="Genomic_DNA"/>
</dbReference>
<keyword evidence="1" id="KW-1133">Transmembrane helix</keyword>
<evidence type="ECO:0000313" key="2">
    <source>
        <dbReference type="EMBL" id="ENY74169.1"/>
    </source>
</evidence>
<comment type="caution">
    <text evidence="2">The sequence shown here is derived from an EMBL/GenBank/DDBJ whole genome shotgun (WGS) entry which is preliminary data.</text>
</comment>
<keyword evidence="1" id="KW-0812">Transmembrane</keyword>
<organism evidence="2 3">
    <name type="scientific">Pseudomonas putida TRO1</name>
    <dbReference type="NCBI Taxonomy" id="1227924"/>
    <lineage>
        <taxon>Bacteria</taxon>
        <taxon>Pseudomonadati</taxon>
        <taxon>Pseudomonadota</taxon>
        <taxon>Gammaproteobacteria</taxon>
        <taxon>Pseudomonadales</taxon>
        <taxon>Pseudomonadaceae</taxon>
        <taxon>Pseudomonas</taxon>
    </lineage>
</organism>
<gene>
    <name evidence="2" type="ORF">C206_28521</name>
</gene>
<accession>A0AAD2W501</accession>
<dbReference type="AlphaFoldDB" id="A0AAD2W501"/>
<name>A0AAD2W501_PSEPU</name>
<reference evidence="2 3" key="1">
    <citation type="submission" date="2013-02" db="EMBL/GenBank/DDBJ databases">
        <title>Insights into the proteome of triclosan-resistant Pseudomonas putida TRO1, isolated from activated sludge.</title>
        <authorList>
            <person name="Lolas I.B."/>
            <person name="Almeida B."/>
            <person name="Starnawski P.M."/>
            <person name="Soenderkaer M."/>
            <person name="Nielsen K.L."/>
            <person name="Nielsen J.L."/>
        </authorList>
    </citation>
    <scope>NUCLEOTIDE SEQUENCE [LARGE SCALE GENOMIC DNA]</scope>
    <source>
        <strain evidence="2 3">TRO1</strain>
    </source>
</reference>
<feature type="transmembrane region" description="Helical" evidence="1">
    <location>
        <begin position="42"/>
        <end position="61"/>
    </location>
</feature>
<sequence length="74" mass="8226">MCQSFVPLLQLSIEHFEGAAAPGSTIMKISGQRMMLEAINGFLSRKLLIVLVVGLGTYFTLKTRFVDDARMRCC</sequence>
<protein>
    <submittedName>
        <fullName evidence="2">Amino acid transport-related membrane protein</fullName>
    </submittedName>
</protein>
<dbReference type="Proteomes" id="UP000013237">
    <property type="component" value="Unassembled WGS sequence"/>
</dbReference>
<evidence type="ECO:0000256" key="1">
    <source>
        <dbReference type="SAM" id="Phobius"/>
    </source>
</evidence>
<keyword evidence="1" id="KW-0472">Membrane</keyword>
<proteinExistence type="predicted"/>